<accession>A0A1E3APW5</accession>
<name>A0A1E3APW5_9FIRM</name>
<evidence type="ECO:0000256" key="1">
    <source>
        <dbReference type="SAM" id="Phobius"/>
    </source>
</evidence>
<keyword evidence="1" id="KW-0472">Membrane</keyword>
<sequence length="225" mass="25234">MKEYIYTLFEESGSLTVEEILLHILVAVILSGVIYLSYYFTHAGGVYSKKFNVSLVALTILTATVMTVIGNNIALSLGMVGALSIVRFRTAIKDSRDTAYIFWTIIVGICCGVGDYVVAVTGSAAVFAVLLILGRVRNDNRMLLIIRGARNMERRIEAVVFDYFEAKAMLRVKNTSRESIELIFEMPRKVYLLSNKKEKSIVEMLYELESIEYVNIVTQNDEISG</sequence>
<feature type="transmembrane region" description="Helical" evidence="1">
    <location>
        <begin position="53"/>
        <end position="80"/>
    </location>
</feature>
<dbReference type="RefSeq" id="WP_009256166.1">
    <property type="nucleotide sequence ID" value="NZ_CABMHK010000036.1"/>
</dbReference>
<keyword evidence="1" id="KW-0812">Transmembrane</keyword>
<proteinExistence type="predicted"/>
<evidence type="ECO:0000313" key="3">
    <source>
        <dbReference type="Proteomes" id="UP000095003"/>
    </source>
</evidence>
<reference evidence="2 3" key="1">
    <citation type="submission" date="2016-07" db="EMBL/GenBank/DDBJ databases">
        <title>Characterization of isolates of Eisenbergiella tayi derived from blood cultures, using whole genome sequencing.</title>
        <authorList>
            <person name="Burdz T."/>
            <person name="Wiebe D."/>
            <person name="Huynh C."/>
            <person name="Bernard K."/>
        </authorList>
    </citation>
    <scope>NUCLEOTIDE SEQUENCE [LARGE SCALE GENOMIC DNA]</scope>
    <source>
        <strain evidence="2 3">NML 120489</strain>
    </source>
</reference>
<dbReference type="Pfam" id="PF16316">
    <property type="entry name" value="DUF4956"/>
    <property type="match status" value="1"/>
</dbReference>
<gene>
    <name evidence="2" type="ORF">BEH84_03192</name>
</gene>
<organism evidence="2 3">
    <name type="scientific">Eisenbergiella tayi</name>
    <dbReference type="NCBI Taxonomy" id="1432052"/>
    <lineage>
        <taxon>Bacteria</taxon>
        <taxon>Bacillati</taxon>
        <taxon>Bacillota</taxon>
        <taxon>Clostridia</taxon>
        <taxon>Lachnospirales</taxon>
        <taxon>Lachnospiraceae</taxon>
        <taxon>Eisenbergiella</taxon>
    </lineage>
</organism>
<dbReference type="InterPro" id="IPR032531">
    <property type="entry name" value="DUF4956"/>
</dbReference>
<dbReference type="PATRIC" id="fig|1432052.3.peg.3528"/>
<keyword evidence="1" id="KW-1133">Transmembrane helix</keyword>
<evidence type="ECO:0008006" key="4">
    <source>
        <dbReference type="Google" id="ProtNLM"/>
    </source>
</evidence>
<protein>
    <recommendedName>
        <fullName evidence="4">DUF4956 domain-containing protein</fullName>
    </recommendedName>
</protein>
<feature type="transmembrane region" description="Helical" evidence="1">
    <location>
        <begin position="20"/>
        <end position="41"/>
    </location>
</feature>
<evidence type="ECO:0000313" key="2">
    <source>
        <dbReference type="EMBL" id="ODM10763.1"/>
    </source>
</evidence>
<feature type="transmembrane region" description="Helical" evidence="1">
    <location>
        <begin position="100"/>
        <end position="133"/>
    </location>
</feature>
<dbReference type="Proteomes" id="UP000095003">
    <property type="component" value="Unassembled WGS sequence"/>
</dbReference>
<dbReference type="AlphaFoldDB" id="A0A1E3APW5"/>
<dbReference type="EMBL" id="MCGI01000003">
    <property type="protein sequence ID" value="ODM10763.1"/>
    <property type="molecule type" value="Genomic_DNA"/>
</dbReference>
<comment type="caution">
    <text evidence="2">The sequence shown here is derived from an EMBL/GenBank/DDBJ whole genome shotgun (WGS) entry which is preliminary data.</text>
</comment>